<organism evidence="2 3">
    <name type="scientific">Phaeovulum vinaykumarii</name>
    <dbReference type="NCBI Taxonomy" id="407234"/>
    <lineage>
        <taxon>Bacteria</taxon>
        <taxon>Pseudomonadati</taxon>
        <taxon>Pseudomonadota</taxon>
        <taxon>Alphaproteobacteria</taxon>
        <taxon>Rhodobacterales</taxon>
        <taxon>Paracoccaceae</taxon>
        <taxon>Phaeovulum</taxon>
    </lineage>
</organism>
<dbReference type="STRING" id="407234.SAMN05421795_101590"/>
<feature type="signal peptide" evidence="1">
    <location>
        <begin position="1"/>
        <end position="23"/>
    </location>
</feature>
<dbReference type="InterPro" id="IPR019734">
    <property type="entry name" value="TPR_rpt"/>
</dbReference>
<dbReference type="SUPFAM" id="SSF48452">
    <property type="entry name" value="TPR-like"/>
    <property type="match status" value="1"/>
</dbReference>
<keyword evidence="1" id="KW-0132">Cell division</keyword>
<dbReference type="Pfam" id="PF13432">
    <property type="entry name" value="TPR_16"/>
    <property type="match status" value="1"/>
</dbReference>
<keyword evidence="1" id="KW-0574">Periplasm</keyword>
<comment type="function">
    <text evidence="1">Mediates coordination of peptidoglycan synthesis and outer membrane constriction during cell division.</text>
</comment>
<dbReference type="AlphaFoldDB" id="A0A1N7K3W8"/>
<evidence type="ECO:0000313" key="3">
    <source>
        <dbReference type="Proteomes" id="UP000186098"/>
    </source>
</evidence>
<dbReference type="GO" id="GO:0030288">
    <property type="term" value="C:outer membrane-bounded periplasmic space"/>
    <property type="evidence" value="ECO:0007669"/>
    <property type="project" value="UniProtKB-UniRule"/>
</dbReference>
<reference evidence="3" key="1">
    <citation type="submission" date="2017-01" db="EMBL/GenBank/DDBJ databases">
        <authorList>
            <person name="Varghese N."/>
            <person name="Submissions S."/>
        </authorList>
    </citation>
    <scope>NUCLEOTIDE SEQUENCE [LARGE SCALE GENOMIC DNA]</scope>
    <source>
        <strain evidence="3">DSM 18714</strain>
    </source>
</reference>
<dbReference type="NCBIfam" id="TIGR02795">
    <property type="entry name" value="tol_pal_ybgF"/>
    <property type="match status" value="1"/>
</dbReference>
<dbReference type="InterPro" id="IPR011990">
    <property type="entry name" value="TPR-like_helical_dom_sf"/>
</dbReference>
<dbReference type="Gene3D" id="1.25.40.10">
    <property type="entry name" value="Tetratricopeptide repeat domain"/>
    <property type="match status" value="1"/>
</dbReference>
<dbReference type="GO" id="GO:0043093">
    <property type="term" value="P:FtsZ-dependent cytokinesis"/>
    <property type="evidence" value="ECO:0007669"/>
    <property type="project" value="UniProtKB-UniRule"/>
</dbReference>
<gene>
    <name evidence="1" type="primary">cpoB</name>
    <name evidence="2" type="ORF">SAMN05421795_101590</name>
</gene>
<name>A0A1N7K3W8_9RHOB</name>
<sequence precursor="true">MRRRLVLTLALILSGPLTGPALAQDRAATLADIRAELGSLGAQIQALRGELVASGPSGIAAAGGVTALERMDAMEAALTRLTARSEDLENRINRIVADGTNRLGDLEFRVCELEPACDINAIGATAPLGGAAAVTPAPPPETPEGDADQGSMAINEQADFDRAREVLGQGDFRRAAELLATFAQTYTGSPLTAEAMYLRGLALSRDGDATGAARAWLDAFSAAPEGPRAPDNLLGLGQSLNALGQKAEACTTLGQVGARFPEAPAAAEAARAMQVIGCS</sequence>
<feature type="chain" id="PRO_5013413610" description="Cell division coordinator CpoB" evidence="1">
    <location>
        <begin position="24"/>
        <end position="279"/>
    </location>
</feature>
<comment type="similarity">
    <text evidence="1">Belongs to the CpoB family.</text>
</comment>
<evidence type="ECO:0000256" key="1">
    <source>
        <dbReference type="HAMAP-Rule" id="MF_02066"/>
    </source>
</evidence>
<evidence type="ECO:0000313" key="2">
    <source>
        <dbReference type="EMBL" id="SIS56247.1"/>
    </source>
</evidence>
<keyword evidence="3" id="KW-1185">Reference proteome</keyword>
<keyword evidence="1" id="KW-0175">Coiled coil</keyword>
<accession>A0A1N7K3W8</accession>
<dbReference type="InterPro" id="IPR014162">
    <property type="entry name" value="CpoB_C"/>
</dbReference>
<keyword evidence="1" id="KW-0131">Cell cycle</keyword>
<proteinExistence type="inferred from homology"/>
<dbReference type="EMBL" id="FTOM01000001">
    <property type="protein sequence ID" value="SIS56247.1"/>
    <property type="molecule type" value="Genomic_DNA"/>
</dbReference>
<dbReference type="HAMAP" id="MF_02066">
    <property type="entry name" value="CpoB"/>
    <property type="match status" value="1"/>
</dbReference>
<comment type="subcellular location">
    <subcellularLocation>
        <location evidence="1">Periplasm</location>
    </subcellularLocation>
</comment>
<protein>
    <recommendedName>
        <fullName evidence="1">Cell division coordinator CpoB</fullName>
    </recommendedName>
</protein>
<dbReference type="OrthoDB" id="9763909at2"/>
<dbReference type="InterPro" id="IPR034706">
    <property type="entry name" value="CpoB"/>
</dbReference>
<dbReference type="Pfam" id="PF13174">
    <property type="entry name" value="TPR_6"/>
    <property type="match status" value="1"/>
</dbReference>
<dbReference type="RefSeq" id="WP_076363387.1">
    <property type="nucleotide sequence ID" value="NZ_FTOM01000001.1"/>
</dbReference>
<keyword evidence="1" id="KW-0732">Signal</keyword>
<dbReference type="Proteomes" id="UP000186098">
    <property type="component" value="Unassembled WGS sequence"/>
</dbReference>
<feature type="coiled-coil region" evidence="1">
    <location>
        <begin position="30"/>
        <end position="98"/>
    </location>
</feature>